<sequence length="480" mass="53945">MRRVQIVGTQRSGSNLLRLLLGSLPGVFAPPSAHKLRDFQDLTGRYGSLRAPSNQGRLAEDMGRLVDVNALAWPRIPDRRRAILAEMGGSMLAHAVLAFYDAHARHFGKQVWVSKCLENVHFIDQLFNSGLPILYLHLVRDPRDVAASFSRAPIGPKEPKAIALRWLEDQKAAMTARGMVGEDHWLTVRYEDLVTDPEAALAPLCDRAGLRWSATALEFYRQEEARSAASISELWNNLDRPIRRDRVSAYKRSANTELVTAVEGITCDLMSAFDYAAEYIFVPTGISAGENEDILNRDREMRAESAAARDPEAEAVHLRRLRFLEDLKAMRSPKGFEEDLMYVQFAQKAVIEWQGRLLLIRKSQDDPYQPGKWELPGGRMKPDESPDDALVREVREEVGLDVSPGRPLALWSWRLGSEQDAPTVIAVARLCKTSAGDVDMSRNDEDDFIEKYGWFERDEVLDLDLIPSARGPIATVLANL</sequence>
<dbReference type="AlphaFoldDB" id="A0A931A6C6"/>
<keyword evidence="6" id="KW-1185">Reference proteome</keyword>
<dbReference type="GO" id="GO:0016787">
    <property type="term" value="F:hydrolase activity"/>
    <property type="evidence" value="ECO:0007669"/>
    <property type="project" value="UniProtKB-KW"/>
</dbReference>
<dbReference type="Proteomes" id="UP000605361">
    <property type="component" value="Unassembled WGS sequence"/>
</dbReference>
<evidence type="ECO:0000256" key="1">
    <source>
        <dbReference type="ARBA" id="ARBA00001946"/>
    </source>
</evidence>
<dbReference type="Gene3D" id="3.90.79.10">
    <property type="entry name" value="Nucleoside Triphosphate Pyrophosphohydrolase"/>
    <property type="match status" value="1"/>
</dbReference>
<evidence type="ECO:0000256" key="2">
    <source>
        <dbReference type="ARBA" id="ARBA00005582"/>
    </source>
</evidence>
<dbReference type="InterPro" id="IPR000086">
    <property type="entry name" value="NUDIX_hydrolase_dom"/>
</dbReference>
<dbReference type="InterPro" id="IPR027417">
    <property type="entry name" value="P-loop_NTPase"/>
</dbReference>
<comment type="caution">
    <text evidence="5">The sequence shown here is derived from an EMBL/GenBank/DDBJ whole genome shotgun (WGS) entry which is preliminary data.</text>
</comment>
<dbReference type="InterPro" id="IPR020476">
    <property type="entry name" value="Nudix_hydrolase"/>
</dbReference>
<dbReference type="Pfam" id="PF00293">
    <property type="entry name" value="NUDIX"/>
    <property type="match status" value="1"/>
</dbReference>
<dbReference type="SUPFAM" id="SSF55811">
    <property type="entry name" value="Nudix"/>
    <property type="match status" value="1"/>
</dbReference>
<dbReference type="PRINTS" id="PR00502">
    <property type="entry name" value="NUDIXFAMILY"/>
</dbReference>
<keyword evidence="3" id="KW-0378">Hydrolase</keyword>
<dbReference type="SUPFAM" id="SSF52540">
    <property type="entry name" value="P-loop containing nucleoside triphosphate hydrolases"/>
    <property type="match status" value="1"/>
</dbReference>
<dbReference type="PROSITE" id="PS00893">
    <property type="entry name" value="NUDIX_BOX"/>
    <property type="match status" value="1"/>
</dbReference>
<reference evidence="5" key="1">
    <citation type="submission" date="2020-11" db="EMBL/GenBank/DDBJ databases">
        <title>Whole-genome analyses of Nonomuraea sp. K274.</title>
        <authorList>
            <person name="Veyisoglu A."/>
        </authorList>
    </citation>
    <scope>NUCLEOTIDE SEQUENCE</scope>
    <source>
        <strain evidence="5">K274</strain>
    </source>
</reference>
<evidence type="ECO:0000259" key="4">
    <source>
        <dbReference type="PROSITE" id="PS51462"/>
    </source>
</evidence>
<evidence type="ECO:0000313" key="5">
    <source>
        <dbReference type="EMBL" id="MBF8184180.1"/>
    </source>
</evidence>
<dbReference type="EMBL" id="JADOGI010000001">
    <property type="protein sequence ID" value="MBF8184180.1"/>
    <property type="molecule type" value="Genomic_DNA"/>
</dbReference>
<accession>A0A931A6C6</accession>
<name>A0A931A6C6_9ACTN</name>
<gene>
    <name evidence="5" type="ORF">ITP53_00135</name>
</gene>
<dbReference type="Pfam" id="PF13469">
    <property type="entry name" value="Sulfotransfer_3"/>
    <property type="match status" value="1"/>
</dbReference>
<proteinExistence type="inferred from homology"/>
<comment type="similarity">
    <text evidence="2">Belongs to the Nudix hydrolase family.</text>
</comment>
<dbReference type="InterPro" id="IPR015797">
    <property type="entry name" value="NUDIX_hydrolase-like_dom_sf"/>
</dbReference>
<feature type="domain" description="Nudix hydrolase" evidence="4">
    <location>
        <begin position="341"/>
        <end position="479"/>
    </location>
</feature>
<protein>
    <submittedName>
        <fullName evidence="5">Sulfotransferase</fullName>
    </submittedName>
</protein>
<organism evidence="5 6">
    <name type="scientific">Nonomuraea cypriaca</name>
    <dbReference type="NCBI Taxonomy" id="1187855"/>
    <lineage>
        <taxon>Bacteria</taxon>
        <taxon>Bacillati</taxon>
        <taxon>Actinomycetota</taxon>
        <taxon>Actinomycetes</taxon>
        <taxon>Streptosporangiales</taxon>
        <taxon>Streptosporangiaceae</taxon>
        <taxon>Nonomuraea</taxon>
    </lineage>
</organism>
<dbReference type="PANTHER" id="PTHR43046">
    <property type="entry name" value="GDP-MANNOSE MANNOSYL HYDROLASE"/>
    <property type="match status" value="1"/>
</dbReference>
<dbReference type="Gene3D" id="3.40.50.300">
    <property type="entry name" value="P-loop containing nucleotide triphosphate hydrolases"/>
    <property type="match status" value="1"/>
</dbReference>
<evidence type="ECO:0000313" key="6">
    <source>
        <dbReference type="Proteomes" id="UP000605361"/>
    </source>
</evidence>
<dbReference type="RefSeq" id="WP_195893172.1">
    <property type="nucleotide sequence ID" value="NZ_JADOGI010000001.1"/>
</dbReference>
<evidence type="ECO:0000256" key="3">
    <source>
        <dbReference type="ARBA" id="ARBA00022801"/>
    </source>
</evidence>
<dbReference type="PANTHER" id="PTHR43046:SF14">
    <property type="entry name" value="MUTT_NUDIX FAMILY PROTEIN"/>
    <property type="match status" value="1"/>
</dbReference>
<dbReference type="InterPro" id="IPR020084">
    <property type="entry name" value="NUDIX_hydrolase_CS"/>
</dbReference>
<comment type="cofactor">
    <cofactor evidence="1">
        <name>Mg(2+)</name>
        <dbReference type="ChEBI" id="CHEBI:18420"/>
    </cofactor>
</comment>
<dbReference type="PROSITE" id="PS51462">
    <property type="entry name" value="NUDIX"/>
    <property type="match status" value="1"/>
</dbReference>